<dbReference type="Gene3D" id="3.90.1200.10">
    <property type="match status" value="1"/>
</dbReference>
<evidence type="ECO:0000313" key="2">
    <source>
        <dbReference type="EMBL" id="BEQ14631.1"/>
    </source>
</evidence>
<dbReference type="Gene3D" id="3.30.200.20">
    <property type="entry name" value="Phosphorylase Kinase, domain 1"/>
    <property type="match status" value="1"/>
</dbReference>
<keyword evidence="3" id="KW-1185">Reference proteome</keyword>
<organism evidence="2 3">
    <name type="scientific">Desulfoferula mesophila</name>
    <dbReference type="NCBI Taxonomy" id="3058419"/>
    <lineage>
        <taxon>Bacteria</taxon>
        <taxon>Pseudomonadati</taxon>
        <taxon>Thermodesulfobacteriota</taxon>
        <taxon>Desulfarculia</taxon>
        <taxon>Desulfarculales</taxon>
        <taxon>Desulfarculaceae</taxon>
        <taxon>Desulfoferula</taxon>
    </lineage>
</organism>
<reference evidence="3" key="1">
    <citation type="journal article" date="2023" name="Arch. Microbiol.">
        <title>Desulfoferula mesophilus gen. nov. sp. nov., a mesophilic sulfate-reducing bacterium isolated from a brackish lake sediment.</title>
        <authorList>
            <person name="Watanabe T."/>
            <person name="Yabe T."/>
            <person name="Tsuji J.M."/>
            <person name="Fukui M."/>
        </authorList>
    </citation>
    <scope>NUCLEOTIDE SEQUENCE [LARGE SCALE GENOMIC DNA]</scope>
    <source>
        <strain evidence="3">12FAK</strain>
    </source>
</reference>
<proteinExistence type="predicted"/>
<gene>
    <name evidence="2" type="ORF">FAK_16970</name>
</gene>
<dbReference type="CDD" id="cd05154">
    <property type="entry name" value="ACAD10_11_N-like"/>
    <property type="match status" value="1"/>
</dbReference>
<sequence length="356" mass="40023">MSDLLDRAAQVRQGEELDAGRLDEFLRSSIPGLKGELKISQFPSGFSNLTYFLRVGQREMVLRRPPHGTKAKTAHDMGREYKVLTALRPVFPYCPRPLVYSEDPAVMGCPFYVMERIQGIILRRSLPPELGFGPAELERLTKRLVEVMAELHAVDYRAAGLGEFGKPRGYVRRQVEGWSKRFRAARTPDVPDGEAVMAWLAAEMPPESPTATVIHNDLKLDNVVLDPADPLKIIGVLDWEMATLGDPLMDLACTLAYWVQEDDPPPLKQNASMITHLPGCLTRRQAVEYYGRLTGRVMDRMDFYYCFGLFRLAVIAQQIYYRYYHGQTADQRFAVLGGLVGLLLAKGQAVMDGAEV</sequence>
<dbReference type="RefSeq" id="WP_338606335.1">
    <property type="nucleotide sequence ID" value="NZ_AP028679.1"/>
</dbReference>
<evidence type="ECO:0000313" key="3">
    <source>
        <dbReference type="Proteomes" id="UP001366166"/>
    </source>
</evidence>
<dbReference type="SUPFAM" id="SSF56112">
    <property type="entry name" value="Protein kinase-like (PK-like)"/>
    <property type="match status" value="1"/>
</dbReference>
<dbReference type="InterPro" id="IPR052898">
    <property type="entry name" value="ACAD10-like"/>
</dbReference>
<dbReference type="Proteomes" id="UP001366166">
    <property type="component" value="Chromosome"/>
</dbReference>
<accession>A0AAU9EVW4</accession>
<dbReference type="InterPro" id="IPR011009">
    <property type="entry name" value="Kinase-like_dom_sf"/>
</dbReference>
<feature type="domain" description="Aminoglycoside phosphotransferase" evidence="1">
    <location>
        <begin position="39"/>
        <end position="269"/>
    </location>
</feature>
<dbReference type="PANTHER" id="PTHR47829:SF1">
    <property type="entry name" value="HAD FAMILY PHOSPHATASE"/>
    <property type="match status" value="1"/>
</dbReference>
<dbReference type="EMBL" id="AP028679">
    <property type="protein sequence ID" value="BEQ14631.1"/>
    <property type="molecule type" value="Genomic_DNA"/>
</dbReference>
<dbReference type="InterPro" id="IPR002575">
    <property type="entry name" value="Aminoglycoside_PTrfase"/>
</dbReference>
<name>A0AAU9EVW4_9BACT</name>
<dbReference type="Pfam" id="PF01636">
    <property type="entry name" value="APH"/>
    <property type="match status" value="1"/>
</dbReference>
<dbReference type="KEGG" id="dmp:FAK_16970"/>
<dbReference type="AlphaFoldDB" id="A0AAU9EVW4"/>
<dbReference type="InterPro" id="IPR041726">
    <property type="entry name" value="ACAD10_11_N"/>
</dbReference>
<dbReference type="PANTHER" id="PTHR47829">
    <property type="entry name" value="HYDROLASE, PUTATIVE (AFU_ORTHOLOGUE AFUA_1G12880)-RELATED"/>
    <property type="match status" value="1"/>
</dbReference>
<protein>
    <submittedName>
        <fullName evidence="2">Aminoglycoside phosphotransferase</fullName>
    </submittedName>
</protein>
<evidence type="ECO:0000259" key="1">
    <source>
        <dbReference type="Pfam" id="PF01636"/>
    </source>
</evidence>